<keyword evidence="6" id="KW-0804">Transcription</keyword>
<proteinExistence type="predicted"/>
<dbReference type="PANTHER" id="PTHR30153">
    <property type="entry name" value="REPLICATIVE DNA HELICASE DNAB"/>
    <property type="match status" value="1"/>
</dbReference>
<sequence>MNGTHEDKKPSMSYDSERHKVHCFSCNADYDIFDLYTIRNNLTPNSKEVFNGIYSWLGIPIDKSNSDHSFLQVKNTINSSTDKVRNKGTDYRQFFNEAQKNITNPDCMKYLNKRGISTETAKKYGIGYMSDWQSPKALRDNKNPPKTPRIIIPTSDYSYAARDVRDEIDDGQKQCSKMKEGGVNTFNLQVLEKDSPCFVTEGEFDALSFLELGYNALSLGSASNTISFLKKIKELSNPCSLIIVLDADKSGKKAREQLVIGLQGLNISFIAPEIKGTEVEDVYRSEFYGDYKDANDFLVKDKVGFENEIKKALSNLEDWISTEIQAKLEETEIEKSDYFNESVSNKISDFRSYINASKEDKTFATGFDKLDEIFEGGLHDGLYILGAISSLGKTTFAIQIADYLSSKGQDVLYISLEMSRYEIMAKSISRHTYLYCQKNYSNQMYNAKSQRQILEGKKYEHYSPLEHEIIYCAGESYKQESSRLWIYEVNKDITVDEINQKIDLHKKHTDVNPVIIIDYLQIITPTNHKLTEKQSVDQIVKRLKQISRDLKVPILGISSLNRENYKTPISMQAFKESGGIEYSADVLLGLQLKGMDNNFDVEKAKNNFPREIELKILKNRRGRTGGKIDFYYYPQYNYFTTSKTN</sequence>
<dbReference type="Proteomes" id="UP001291687">
    <property type="component" value="Unassembled WGS sequence"/>
</dbReference>
<dbReference type="InterPro" id="IPR007694">
    <property type="entry name" value="DNA_helicase_DnaB-like_C"/>
</dbReference>
<reference evidence="8 9" key="1">
    <citation type="submission" date="2023-03" db="EMBL/GenBank/DDBJ databases">
        <title>Host association and intracellularity evolved multiple times independently in the Rickettsiales.</title>
        <authorList>
            <person name="Castelli M."/>
            <person name="Nardi T."/>
            <person name="Gammuto L."/>
            <person name="Bellinzona G."/>
            <person name="Sabaneyeva E."/>
            <person name="Potekhin A."/>
            <person name="Serra V."/>
            <person name="Petroni G."/>
            <person name="Sassera D."/>
        </authorList>
    </citation>
    <scope>NUCLEOTIDE SEQUENCE [LARGE SCALE GENOMIC DNA]</scope>
    <source>
        <strain evidence="8 9">Sr 2-6</strain>
    </source>
</reference>
<dbReference type="SUPFAM" id="SSF57783">
    <property type="entry name" value="Zinc beta-ribbon"/>
    <property type="match status" value="1"/>
</dbReference>
<feature type="domain" description="SF4 helicase" evidence="7">
    <location>
        <begin position="356"/>
        <end position="645"/>
    </location>
</feature>
<dbReference type="Gene3D" id="3.90.580.10">
    <property type="entry name" value="Zinc finger, CHC2-type domain"/>
    <property type="match status" value="1"/>
</dbReference>
<organism evidence="8 9">
    <name type="scientific">Candidatus Megaera venefica</name>
    <dbReference type="NCBI Taxonomy" id="2055910"/>
    <lineage>
        <taxon>Bacteria</taxon>
        <taxon>Pseudomonadati</taxon>
        <taxon>Pseudomonadota</taxon>
        <taxon>Alphaproteobacteria</taxon>
        <taxon>Rickettsiales</taxon>
        <taxon>Rickettsiaceae</taxon>
        <taxon>Candidatus Megaera</taxon>
    </lineage>
</organism>
<evidence type="ECO:0000256" key="1">
    <source>
        <dbReference type="ARBA" id="ARBA00022478"/>
    </source>
</evidence>
<dbReference type="InterPro" id="IPR006171">
    <property type="entry name" value="TOPRIM_dom"/>
</dbReference>
<accession>A0ABU5ND92</accession>
<evidence type="ECO:0000256" key="2">
    <source>
        <dbReference type="ARBA" id="ARBA00022515"/>
    </source>
</evidence>
<protein>
    <submittedName>
        <fullName evidence="8">Primase/helicase domain protein</fullName>
    </submittedName>
</protein>
<evidence type="ECO:0000259" key="7">
    <source>
        <dbReference type="PROSITE" id="PS51199"/>
    </source>
</evidence>
<keyword evidence="2" id="KW-0639">Primosome</keyword>
<dbReference type="SMART" id="SM00493">
    <property type="entry name" value="TOPRIM"/>
    <property type="match status" value="1"/>
</dbReference>
<keyword evidence="1" id="KW-0240">DNA-directed RNA polymerase</keyword>
<dbReference type="SUPFAM" id="SSF52540">
    <property type="entry name" value="P-loop containing nucleoside triphosphate hydrolases"/>
    <property type="match status" value="1"/>
</dbReference>
<comment type="caution">
    <text evidence="8">The sequence shown here is derived from an EMBL/GenBank/DDBJ whole genome shotgun (WGS) entry which is preliminary data.</text>
</comment>
<evidence type="ECO:0000256" key="6">
    <source>
        <dbReference type="ARBA" id="ARBA00023163"/>
    </source>
</evidence>
<dbReference type="InterPro" id="IPR027417">
    <property type="entry name" value="P-loop_NTPase"/>
</dbReference>
<evidence type="ECO:0000256" key="5">
    <source>
        <dbReference type="ARBA" id="ARBA00022705"/>
    </source>
</evidence>
<keyword evidence="5" id="KW-0235">DNA replication</keyword>
<name>A0ABU5ND92_9RICK</name>
<evidence type="ECO:0000256" key="4">
    <source>
        <dbReference type="ARBA" id="ARBA00022695"/>
    </source>
</evidence>
<dbReference type="EMBL" id="JARJFB010000088">
    <property type="protein sequence ID" value="MEA0971148.1"/>
    <property type="molecule type" value="Genomic_DNA"/>
</dbReference>
<keyword evidence="3" id="KW-0808">Transferase</keyword>
<keyword evidence="9" id="KW-1185">Reference proteome</keyword>
<dbReference type="CDD" id="cd01029">
    <property type="entry name" value="TOPRIM_primases"/>
    <property type="match status" value="1"/>
</dbReference>
<dbReference type="InterPro" id="IPR034154">
    <property type="entry name" value="TOPRIM_DnaG/twinkle"/>
</dbReference>
<evidence type="ECO:0000313" key="8">
    <source>
        <dbReference type="EMBL" id="MEA0971148.1"/>
    </source>
</evidence>
<dbReference type="PROSITE" id="PS51199">
    <property type="entry name" value="SF4_HELICASE"/>
    <property type="match status" value="1"/>
</dbReference>
<evidence type="ECO:0000256" key="3">
    <source>
        <dbReference type="ARBA" id="ARBA00022679"/>
    </source>
</evidence>
<dbReference type="InterPro" id="IPR036977">
    <property type="entry name" value="DNA_primase_Znf_CHC2"/>
</dbReference>
<dbReference type="Pfam" id="PF03796">
    <property type="entry name" value="DnaB_C"/>
    <property type="match status" value="1"/>
</dbReference>
<evidence type="ECO:0000313" key="9">
    <source>
        <dbReference type="Proteomes" id="UP001291687"/>
    </source>
</evidence>
<dbReference type="Gene3D" id="3.40.50.300">
    <property type="entry name" value="P-loop containing nucleotide triphosphate hydrolases"/>
    <property type="match status" value="1"/>
</dbReference>
<gene>
    <name evidence="8" type="ORF">Megvenef_01121</name>
</gene>
<dbReference type="Pfam" id="PF13155">
    <property type="entry name" value="Toprim_2"/>
    <property type="match status" value="1"/>
</dbReference>
<dbReference type="SUPFAM" id="SSF56731">
    <property type="entry name" value="DNA primase core"/>
    <property type="match status" value="1"/>
</dbReference>
<dbReference type="PANTHER" id="PTHR30153:SF2">
    <property type="entry name" value="REPLICATIVE DNA HELICASE"/>
    <property type="match status" value="1"/>
</dbReference>
<dbReference type="Gene3D" id="3.40.1360.10">
    <property type="match status" value="1"/>
</dbReference>
<keyword evidence="4" id="KW-0548">Nucleotidyltransferase</keyword>